<evidence type="ECO:0000313" key="5">
    <source>
        <dbReference type="EMBL" id="RFN43161.1"/>
    </source>
</evidence>
<dbReference type="SUPFAM" id="SSF52540">
    <property type="entry name" value="P-loop containing nucleoside triphosphate hydrolases"/>
    <property type="match status" value="1"/>
</dbReference>
<comment type="caution">
    <text evidence="5">The sequence shown here is derived from an EMBL/GenBank/DDBJ whole genome shotgun (WGS) entry which is preliminary data.</text>
</comment>
<dbReference type="PANTHER" id="PTHR10039">
    <property type="entry name" value="AMELOGENIN"/>
    <property type="match status" value="1"/>
</dbReference>
<dbReference type="PANTHER" id="PTHR10039:SF16">
    <property type="entry name" value="GPI INOSITOL-DEACYLASE"/>
    <property type="match status" value="1"/>
</dbReference>
<gene>
    <name evidence="5" type="ORF">FIE12Z_12612</name>
</gene>
<dbReference type="AlphaFoldDB" id="A0A395M5K4"/>
<reference evidence="5 6" key="1">
    <citation type="journal article" date="2018" name="PLoS Pathog.">
        <title>Evolution of structural diversity of trichothecenes, a family of toxins produced by plant pathogenic and entomopathogenic fungi.</title>
        <authorList>
            <person name="Proctor R.H."/>
            <person name="McCormick S.P."/>
            <person name="Kim H.S."/>
            <person name="Cardoza R.E."/>
            <person name="Stanley A.M."/>
            <person name="Lindo L."/>
            <person name="Kelly A."/>
            <person name="Brown D.W."/>
            <person name="Lee T."/>
            <person name="Vaughan M.M."/>
            <person name="Alexander N.J."/>
            <person name="Busman M."/>
            <person name="Gutierrez S."/>
        </authorList>
    </citation>
    <scope>NUCLEOTIDE SEQUENCE [LARGE SCALE GENOMIC DNA]</scope>
    <source>
        <strain evidence="5 6">NRRL 13405</strain>
    </source>
</reference>
<evidence type="ECO:0000256" key="2">
    <source>
        <dbReference type="PROSITE-ProRule" id="PRU00023"/>
    </source>
</evidence>
<evidence type="ECO:0000256" key="3">
    <source>
        <dbReference type="SAM" id="MobiDB-lite"/>
    </source>
</evidence>
<dbReference type="SUPFAM" id="SSF48403">
    <property type="entry name" value="Ankyrin repeat"/>
    <property type="match status" value="1"/>
</dbReference>
<keyword evidence="2" id="KW-0040">ANK repeat</keyword>
<accession>A0A395M5K4</accession>
<proteinExistence type="predicted"/>
<feature type="compositionally biased region" description="Polar residues" evidence="3">
    <location>
        <begin position="52"/>
        <end position="65"/>
    </location>
</feature>
<dbReference type="Gene3D" id="1.25.40.20">
    <property type="entry name" value="Ankyrin repeat-containing domain"/>
    <property type="match status" value="1"/>
</dbReference>
<dbReference type="PROSITE" id="PS50297">
    <property type="entry name" value="ANK_REP_REGION"/>
    <property type="match status" value="1"/>
</dbReference>
<dbReference type="SMART" id="SM00248">
    <property type="entry name" value="ANK"/>
    <property type="match status" value="6"/>
</dbReference>
<evidence type="ECO:0000256" key="1">
    <source>
        <dbReference type="ARBA" id="ARBA00022737"/>
    </source>
</evidence>
<evidence type="ECO:0000259" key="4">
    <source>
        <dbReference type="Pfam" id="PF24883"/>
    </source>
</evidence>
<feature type="domain" description="Nephrocystin 3-like N-terminal" evidence="4">
    <location>
        <begin position="376"/>
        <end position="551"/>
    </location>
</feature>
<dbReference type="Pfam" id="PF24883">
    <property type="entry name" value="NPHP3_N"/>
    <property type="match status" value="1"/>
</dbReference>
<dbReference type="STRING" id="2594813.A0A395M5K4"/>
<sequence length="1263" mass="143248">MPTSKEPGEGCLSVLSSCFKSRGKRQAADAQTFRPTSDIVIANDALPPGSTIIRQRSSTPQSTRNPVCKPIETNSIDNKPRSIVSGSDHAFLLSNASGAELDLWQEAYNAVEEGTQNWIRENIGEQPESTNPFPELVALVRSSEEKHGQDAWQFELRGRAVLLRDYTSRVISCLSIIGDVAINFAPAPSPVIWNALKVVLKANVSQVEDRASIMGCTNLVLCLVRRGIVYQEVYLGGPSSSTSQDDLKETLIGVYKTCLEFLAFMHAQLRQGNMHRFLHELMEPGQGEKRVSEMKSLEQQLDVASRACEVVANRDRSNKHNELLMSLQLPLRRIDDTVINVLTRLEERKMKEVMTYLSTIPVGSHHNEKCNSRTQGTCEWLVEHPKFREWEDSSCSSIFWLQGNMGTGKSYLSSKVIDRYLVREEDCGDFTTRHDEGFAFFYCYGSDPSRQSTKSILRSYMRQLSSVPRRPDHIHQALVDLYKSGENIQHDLTLLECEDTLMEIINSYPRVTLVLDALDECTTETRRELARLFQSFIKESNGLLKVFIASRKERDIEKYFQPYQGQQLLVSISTSDNAGDIEKFITHQIHVYSDEWESIEEDTKLLVKKTLVEKSDGMFRWAYLQWQYLKGCRMNGAIRERLKKMPKTLAAAYDEIYNRFEPDSVERLMMQRAVRWVLYAKSSFHTITLLAAIETESERMDMHEGKSKAFGKSDLTRLTLESVCRDLVVRNAFLDTWEFTHASVAEYFLLKREPWIENAQSEITVSLIHFLMNCCAAYPSIWPSSTAQNTWRQTSVDSLDVYIWFHTTTDGNFEHPSDPRHPLQMYTQRAWLEHIDDTYDNDPKFADVVQALKKFLGEGGPRISSTEYKVFCKYIMPGQDTTPYHNAIPFIEPVENSRFGIIALGLYRLLPGWWDQNLFPLELNNKGQDLLALAAQFEHQSIYEDLIRRGFKINRDVDDASKSALGRAIATKNADVARFLLDNGARTDIMIKKQNLICFAASRGPEHLQMVLNVGANPNLHCGGGCRWGSALSMVAGQGDIASLKVLIKAGAEVNPEFADPEHLSPLAHTIYDEVGNWVDFHRSRYECSRMLLDHGADPNAHVENKSQKFGNMLELAVFRDLPKSARLLVEYGADVNAPLRFQGYDTILEYAVVKGDVDFARLLITHGADVHSRLKIGKHGSLLAAATVEPDSSLDMVKLLIEEAHVDLEQLEWRMSPIALDTKSGDKAPLWSSLDHAMRGQYLTDMHQVDNQVLLDMEAYYG</sequence>
<feature type="repeat" description="ANK" evidence="2">
    <location>
        <begin position="1144"/>
        <end position="1176"/>
    </location>
</feature>
<dbReference type="InterPro" id="IPR002110">
    <property type="entry name" value="Ankyrin_rpt"/>
</dbReference>
<dbReference type="Gene3D" id="3.40.50.300">
    <property type="entry name" value="P-loop containing nucleotide triphosphate hydrolases"/>
    <property type="match status" value="1"/>
</dbReference>
<keyword evidence="6" id="KW-1185">Reference proteome</keyword>
<organism evidence="5 6">
    <name type="scientific">Fusarium flagelliforme</name>
    <dbReference type="NCBI Taxonomy" id="2675880"/>
    <lineage>
        <taxon>Eukaryota</taxon>
        <taxon>Fungi</taxon>
        <taxon>Dikarya</taxon>
        <taxon>Ascomycota</taxon>
        <taxon>Pezizomycotina</taxon>
        <taxon>Sordariomycetes</taxon>
        <taxon>Hypocreomycetidae</taxon>
        <taxon>Hypocreales</taxon>
        <taxon>Nectriaceae</taxon>
        <taxon>Fusarium</taxon>
        <taxon>Fusarium incarnatum-equiseti species complex</taxon>
    </lineage>
</organism>
<dbReference type="PROSITE" id="PS50088">
    <property type="entry name" value="ANK_REPEAT"/>
    <property type="match status" value="1"/>
</dbReference>
<dbReference type="InterPro" id="IPR036770">
    <property type="entry name" value="Ankyrin_rpt-contain_sf"/>
</dbReference>
<dbReference type="InterPro" id="IPR056884">
    <property type="entry name" value="NPHP3-like_N"/>
</dbReference>
<feature type="region of interest" description="Disordered" evidence="3">
    <location>
        <begin position="49"/>
        <end position="74"/>
    </location>
</feature>
<dbReference type="InterPro" id="IPR027417">
    <property type="entry name" value="P-loop_NTPase"/>
</dbReference>
<protein>
    <submittedName>
        <fullName evidence="5">Ankyrin repeat protein</fullName>
    </submittedName>
</protein>
<dbReference type="Proteomes" id="UP000265631">
    <property type="component" value="Unassembled WGS sequence"/>
</dbReference>
<dbReference type="EMBL" id="PXXK01000637">
    <property type="protein sequence ID" value="RFN43161.1"/>
    <property type="molecule type" value="Genomic_DNA"/>
</dbReference>
<evidence type="ECO:0000313" key="6">
    <source>
        <dbReference type="Proteomes" id="UP000265631"/>
    </source>
</evidence>
<keyword evidence="1" id="KW-0677">Repeat</keyword>
<name>A0A395M5K4_9HYPO</name>